<dbReference type="HAMAP" id="MF_00244">
    <property type="entry name" value="NaMN_adenylyltr"/>
    <property type="match status" value="1"/>
</dbReference>
<dbReference type="SUPFAM" id="SSF52374">
    <property type="entry name" value="Nucleotidylyl transferase"/>
    <property type="match status" value="1"/>
</dbReference>
<evidence type="ECO:0000259" key="15">
    <source>
        <dbReference type="PROSITE" id="PS51831"/>
    </source>
</evidence>
<protein>
    <recommendedName>
        <fullName evidence="14">Probable nicotinate-nucleotide adenylyltransferase</fullName>
        <ecNumber evidence="14">2.7.7.18</ecNumber>
    </recommendedName>
    <alternativeName>
        <fullName evidence="14">Deamido-NAD(+) diphosphorylase</fullName>
    </alternativeName>
    <alternativeName>
        <fullName evidence="14">Deamido-NAD(+) pyrophosphorylase</fullName>
    </alternativeName>
    <alternativeName>
        <fullName evidence="14">Nicotinate mononucleotide adenylyltransferase</fullName>
        <shortName evidence="14">NaMN adenylyltransferase</shortName>
    </alternativeName>
</protein>
<keyword evidence="10" id="KW-0408">Iron</keyword>
<keyword evidence="17" id="KW-1185">Reference proteome</keyword>
<evidence type="ECO:0000256" key="5">
    <source>
        <dbReference type="ARBA" id="ARBA00022695"/>
    </source>
</evidence>
<comment type="pathway">
    <text evidence="2 14">Cofactor biosynthesis; NAD(+) biosynthesis; deamido-NAD(+) from nicotinate D-ribonucleotide: step 1/1.</text>
</comment>
<evidence type="ECO:0000256" key="7">
    <source>
        <dbReference type="ARBA" id="ARBA00022741"/>
    </source>
</evidence>
<dbReference type="Gene3D" id="1.10.3210.10">
    <property type="entry name" value="Hypothetical protein af1432"/>
    <property type="match status" value="1"/>
</dbReference>
<keyword evidence="3 14" id="KW-0662">Pyridine nucleotide biosynthesis</keyword>
<comment type="function">
    <text evidence="1 14">Catalyzes the reversible adenylation of nicotinate mononucleotide (NaMN) to nicotinic acid adenine dinucleotide (NaAD).</text>
</comment>
<evidence type="ECO:0000256" key="8">
    <source>
        <dbReference type="ARBA" id="ARBA00022801"/>
    </source>
</evidence>
<dbReference type="InterPro" id="IPR003607">
    <property type="entry name" value="HD/PDEase_dom"/>
</dbReference>
<dbReference type="NCBIfam" id="TIGR00125">
    <property type="entry name" value="cyt_tran_rel"/>
    <property type="match status" value="1"/>
</dbReference>
<dbReference type="NCBIfam" id="NF000840">
    <property type="entry name" value="PRK00071.1-3"/>
    <property type="match status" value="1"/>
</dbReference>
<dbReference type="PANTHER" id="PTHR39321">
    <property type="entry name" value="NICOTINATE-NUCLEOTIDE ADENYLYLTRANSFERASE-RELATED"/>
    <property type="match status" value="1"/>
</dbReference>
<dbReference type="InterPro" id="IPR005248">
    <property type="entry name" value="NadD/NMNAT"/>
</dbReference>
<keyword evidence="9 14" id="KW-0067">ATP-binding</keyword>
<keyword evidence="7 14" id="KW-0547">Nucleotide-binding</keyword>
<evidence type="ECO:0000256" key="11">
    <source>
        <dbReference type="ARBA" id="ARBA00023027"/>
    </source>
</evidence>
<dbReference type="SUPFAM" id="SSF109604">
    <property type="entry name" value="HD-domain/PDEase-like"/>
    <property type="match status" value="1"/>
</dbReference>
<dbReference type="NCBIfam" id="TIGR00482">
    <property type="entry name" value="nicotinate (nicotinamide) nucleotide adenylyltransferase"/>
    <property type="match status" value="1"/>
</dbReference>
<evidence type="ECO:0000256" key="13">
    <source>
        <dbReference type="ARBA" id="ARBA00049417"/>
    </source>
</evidence>
<feature type="domain" description="HD" evidence="15">
    <location>
        <begin position="221"/>
        <end position="336"/>
    </location>
</feature>
<dbReference type="Gene3D" id="3.40.50.620">
    <property type="entry name" value="HUPs"/>
    <property type="match status" value="1"/>
</dbReference>
<dbReference type="PANTHER" id="PTHR39321:SF3">
    <property type="entry name" value="PHOSPHOPANTETHEINE ADENYLYLTRANSFERASE"/>
    <property type="match status" value="1"/>
</dbReference>
<name>A0ABS4KJW3_9FIRM</name>
<accession>A0ABS4KJW3</accession>
<comment type="caution">
    <text evidence="16">The sequence shown here is derived from an EMBL/GenBank/DDBJ whole genome shotgun (WGS) entry which is preliminary data.</text>
</comment>
<evidence type="ECO:0000256" key="9">
    <source>
        <dbReference type="ARBA" id="ARBA00022840"/>
    </source>
</evidence>
<dbReference type="Proteomes" id="UP001314903">
    <property type="component" value="Unassembled WGS sequence"/>
</dbReference>
<evidence type="ECO:0000256" key="14">
    <source>
        <dbReference type="HAMAP-Rule" id="MF_00244"/>
    </source>
</evidence>
<dbReference type="CDD" id="cd00077">
    <property type="entry name" value="HDc"/>
    <property type="match status" value="1"/>
</dbReference>
<comment type="catalytic activity">
    <reaction evidence="12 14">
        <text>nicotinate beta-D-ribonucleotide + ATP + H(+) = deamido-NAD(+) + diphosphate</text>
        <dbReference type="Rhea" id="RHEA:22860"/>
        <dbReference type="ChEBI" id="CHEBI:15378"/>
        <dbReference type="ChEBI" id="CHEBI:30616"/>
        <dbReference type="ChEBI" id="CHEBI:33019"/>
        <dbReference type="ChEBI" id="CHEBI:57502"/>
        <dbReference type="ChEBI" id="CHEBI:58437"/>
        <dbReference type="EC" id="2.7.7.18"/>
    </reaction>
</comment>
<gene>
    <name evidence="14" type="primary">nadD</name>
    <name evidence="16" type="ORF">J2Z35_001882</name>
</gene>
<organism evidence="16 17">
    <name type="scientific">Acetoanaerobium pronyense</name>
    <dbReference type="NCBI Taxonomy" id="1482736"/>
    <lineage>
        <taxon>Bacteria</taxon>
        <taxon>Bacillati</taxon>
        <taxon>Bacillota</taxon>
        <taxon>Clostridia</taxon>
        <taxon>Peptostreptococcales</taxon>
        <taxon>Filifactoraceae</taxon>
        <taxon>Acetoanaerobium</taxon>
    </lineage>
</organism>
<sequence>MKKPVMGIMGGTFDPIHNGHLIIAETVSNLYNMDKVLFIPSGDPPHKQNLKITEKEDRYEMVKYAIAGNEKFSISRIELDRKGKTYTIDTVKELNDMYPEYEKFFIMGEDAFRQLKTWKDYEKIFSYTNILIVTRSFNMTMDIHKGFDDFCSKIYVTKTPFIEISSTHIREKVEKNQSIRYLVPKEVEDYIKRNKIYINLENSNKNNLVLSELKNTLKPKRYKHVLGVIDAAKKLSLKWNVDQEKAEIAALFHDFSKNMDFEDMTRYAAENEITFDKIESSNKELMHGRIARDIAYKKYFITDEDILNSIEYHTTGRRGMSKLEKLIFLADYIEPNRSFPGVDKLRDISFKNLDKALIDAIDGTIEHLIQMGEIIHPRTLEARNYLIEELSNQRGE</sequence>
<dbReference type="Pfam" id="PF01467">
    <property type="entry name" value="CTP_transf_like"/>
    <property type="match status" value="1"/>
</dbReference>
<keyword evidence="4 14" id="KW-0808">Transferase</keyword>
<evidence type="ECO:0000256" key="1">
    <source>
        <dbReference type="ARBA" id="ARBA00002324"/>
    </source>
</evidence>
<dbReference type="InterPro" id="IPR014729">
    <property type="entry name" value="Rossmann-like_a/b/a_fold"/>
</dbReference>
<dbReference type="GO" id="GO:0004515">
    <property type="term" value="F:nicotinate-nucleotide adenylyltransferase activity"/>
    <property type="evidence" value="ECO:0007669"/>
    <property type="project" value="UniProtKB-EC"/>
</dbReference>
<keyword evidence="6" id="KW-0479">Metal-binding</keyword>
<evidence type="ECO:0000256" key="4">
    <source>
        <dbReference type="ARBA" id="ARBA00022679"/>
    </source>
</evidence>
<comment type="catalytic activity">
    <reaction evidence="13">
        <text>P(1),P(4)-bis(5'-adenosyl) tetraphosphate + H2O = 2 ADP + 2 H(+)</text>
        <dbReference type="Rhea" id="RHEA:24252"/>
        <dbReference type="ChEBI" id="CHEBI:15377"/>
        <dbReference type="ChEBI" id="CHEBI:15378"/>
        <dbReference type="ChEBI" id="CHEBI:58141"/>
        <dbReference type="ChEBI" id="CHEBI:456216"/>
        <dbReference type="EC" id="3.6.1.41"/>
    </reaction>
</comment>
<dbReference type="Pfam" id="PF01966">
    <property type="entry name" value="HD"/>
    <property type="match status" value="1"/>
</dbReference>
<comment type="similarity">
    <text evidence="14">Belongs to the NadD family.</text>
</comment>
<evidence type="ECO:0000313" key="17">
    <source>
        <dbReference type="Proteomes" id="UP001314903"/>
    </source>
</evidence>
<dbReference type="RefSeq" id="WP_209661140.1">
    <property type="nucleotide sequence ID" value="NZ_JAGGLI010000021.1"/>
</dbReference>
<dbReference type="InterPro" id="IPR004821">
    <property type="entry name" value="Cyt_trans-like"/>
</dbReference>
<dbReference type="SMART" id="SM00471">
    <property type="entry name" value="HDc"/>
    <property type="match status" value="1"/>
</dbReference>
<evidence type="ECO:0000256" key="3">
    <source>
        <dbReference type="ARBA" id="ARBA00022642"/>
    </source>
</evidence>
<keyword evidence="11 14" id="KW-0520">NAD</keyword>
<evidence type="ECO:0000256" key="10">
    <source>
        <dbReference type="ARBA" id="ARBA00023004"/>
    </source>
</evidence>
<evidence type="ECO:0000256" key="12">
    <source>
        <dbReference type="ARBA" id="ARBA00048721"/>
    </source>
</evidence>
<dbReference type="InterPro" id="IPR005249">
    <property type="entry name" value="YqeK"/>
</dbReference>
<dbReference type="NCBIfam" id="TIGR00488">
    <property type="entry name" value="bis(5'-nucleosyl)-tetraphosphatase (symmetrical) YqeK"/>
    <property type="match status" value="1"/>
</dbReference>
<dbReference type="EMBL" id="JAGGLI010000021">
    <property type="protein sequence ID" value="MBP2028083.1"/>
    <property type="molecule type" value="Genomic_DNA"/>
</dbReference>
<keyword evidence="8" id="KW-0378">Hydrolase</keyword>
<reference evidence="16 17" key="1">
    <citation type="submission" date="2021-03" db="EMBL/GenBank/DDBJ databases">
        <title>Genomic Encyclopedia of Type Strains, Phase IV (KMG-IV): sequencing the most valuable type-strain genomes for metagenomic binning, comparative biology and taxonomic classification.</title>
        <authorList>
            <person name="Goeker M."/>
        </authorList>
    </citation>
    <scope>NUCLEOTIDE SEQUENCE [LARGE SCALE GENOMIC DNA]</scope>
    <source>
        <strain evidence="16 17">DSM 27512</strain>
    </source>
</reference>
<dbReference type="CDD" id="cd02165">
    <property type="entry name" value="NMNAT"/>
    <property type="match status" value="1"/>
</dbReference>
<keyword evidence="5 14" id="KW-0548">Nucleotidyltransferase</keyword>
<dbReference type="EC" id="2.7.7.18" evidence="14"/>
<dbReference type="InterPro" id="IPR006674">
    <property type="entry name" value="HD_domain"/>
</dbReference>
<evidence type="ECO:0000256" key="2">
    <source>
        <dbReference type="ARBA" id="ARBA00005019"/>
    </source>
</evidence>
<dbReference type="PROSITE" id="PS51831">
    <property type="entry name" value="HD"/>
    <property type="match status" value="1"/>
</dbReference>
<evidence type="ECO:0000256" key="6">
    <source>
        <dbReference type="ARBA" id="ARBA00022723"/>
    </source>
</evidence>
<proteinExistence type="inferred from homology"/>
<evidence type="ECO:0000313" key="16">
    <source>
        <dbReference type="EMBL" id="MBP2028083.1"/>
    </source>
</evidence>